<evidence type="ECO:0000313" key="2">
    <source>
        <dbReference type="EMBL" id="PXX07355.1"/>
    </source>
</evidence>
<dbReference type="AlphaFoldDB" id="A0A318HRR6"/>
<evidence type="ECO:0000313" key="3">
    <source>
        <dbReference type="Proteomes" id="UP000247781"/>
    </source>
</evidence>
<gene>
    <name evidence="2" type="ORF">C8E89_111139</name>
</gene>
<dbReference type="Proteomes" id="UP000247781">
    <property type="component" value="Unassembled WGS sequence"/>
</dbReference>
<feature type="region of interest" description="Disordered" evidence="1">
    <location>
        <begin position="1"/>
        <end position="23"/>
    </location>
</feature>
<proteinExistence type="predicted"/>
<reference evidence="3" key="1">
    <citation type="submission" date="2018-05" db="EMBL/GenBank/DDBJ databases">
        <authorList>
            <person name="Deangelis K."/>
            <person name="Huntemann M."/>
            <person name="Clum A."/>
            <person name="Pillay M."/>
            <person name="Palaniappan K."/>
            <person name="Varghese N."/>
            <person name="Mikhailova N."/>
            <person name="Stamatis D."/>
            <person name="Reddy T."/>
            <person name="Daum C."/>
            <person name="Shapiro N."/>
            <person name="Ivanova N."/>
            <person name="Kyrpides N."/>
            <person name="Woyke T."/>
        </authorList>
    </citation>
    <scope>NUCLEOTIDE SEQUENCE [LARGE SCALE GENOMIC DNA]</scope>
    <source>
        <strain evidence="3">GAS496</strain>
    </source>
</reference>
<comment type="caution">
    <text evidence="2">The sequence shown here is derived from an EMBL/GenBank/DDBJ whole genome shotgun (WGS) entry which is preliminary data.</text>
</comment>
<dbReference type="RefSeq" id="WP_235658419.1">
    <property type="nucleotide sequence ID" value="NZ_QJJU01000011.1"/>
</dbReference>
<protein>
    <submittedName>
        <fullName evidence="2">Uncharacterized protein</fullName>
    </submittedName>
</protein>
<sequence length="194" mass="20801">MASQSLRPSETPRERRQRGGSHGVAPNLFPYQLNVIAASVADVVESAGGWLFDRRMAGWDVNVLLSDCDDVRALRILGVTTVDLRSGLASFLRGPERAAALAVAADLLAIDPSIEEEVLEAVRSGLTEVALWGDSRPTNVGGQVDSTEYRLTAAARMFKGHALAAAGLDLEVGHTERLYRSGYQPLDSDLTQVG</sequence>
<name>A0A318HRR6_9MYCO</name>
<dbReference type="EMBL" id="QJJU01000011">
    <property type="protein sequence ID" value="PXX07355.1"/>
    <property type="molecule type" value="Genomic_DNA"/>
</dbReference>
<reference evidence="2 3" key="2">
    <citation type="submission" date="2018-06" db="EMBL/GenBank/DDBJ databases">
        <title>Sequencing of bacterial isolates from soil warming experiment in Harvard Forest, Massachusetts, USA.</title>
        <authorList>
            <person name="Deangelis K.PhD."/>
        </authorList>
    </citation>
    <scope>NUCLEOTIDE SEQUENCE [LARGE SCALE GENOMIC DNA]</scope>
    <source>
        <strain evidence="2 3">GAS496</strain>
    </source>
</reference>
<accession>A0A318HRR6</accession>
<organism evidence="2 3">
    <name type="scientific">Mycolicibacterium moriokaense</name>
    <dbReference type="NCBI Taxonomy" id="39691"/>
    <lineage>
        <taxon>Bacteria</taxon>
        <taxon>Bacillati</taxon>
        <taxon>Actinomycetota</taxon>
        <taxon>Actinomycetes</taxon>
        <taxon>Mycobacteriales</taxon>
        <taxon>Mycobacteriaceae</taxon>
        <taxon>Mycolicibacterium</taxon>
    </lineage>
</organism>
<keyword evidence="3" id="KW-1185">Reference proteome</keyword>
<evidence type="ECO:0000256" key="1">
    <source>
        <dbReference type="SAM" id="MobiDB-lite"/>
    </source>
</evidence>